<dbReference type="Gene3D" id="3.30.56.70">
    <property type="entry name" value="N2,N2-dimethylguanosine tRNA methyltransferase, C-terminal domain"/>
    <property type="match status" value="1"/>
</dbReference>
<dbReference type="RefSeq" id="WP_048187175.1">
    <property type="nucleotide sequence ID" value="NZ_CP011097.1"/>
</dbReference>
<evidence type="ECO:0000256" key="1">
    <source>
        <dbReference type="ARBA" id="ARBA00022555"/>
    </source>
</evidence>
<dbReference type="EMBL" id="CP011097">
    <property type="protein sequence ID" value="AJZ76423.1"/>
    <property type="molecule type" value="Genomic_DNA"/>
</dbReference>
<name>A0A3G1B434_9ARCH</name>
<dbReference type="KEGG" id="tah:SU86_008730"/>
<comment type="similarity">
    <text evidence="8">Belongs to the class I-like SAM-binding methyltransferase superfamily. Trm1 family.</text>
</comment>
<dbReference type="PANTHER" id="PTHR10631">
    <property type="entry name" value="N 2 ,N 2 -DIMETHYLGUANOSINE TRNA METHYLTRANSFERASE"/>
    <property type="match status" value="1"/>
</dbReference>
<dbReference type="SUPFAM" id="SSF53335">
    <property type="entry name" value="S-adenosyl-L-methionine-dependent methyltransferases"/>
    <property type="match status" value="1"/>
</dbReference>
<dbReference type="GeneID" id="24874646"/>
<sequence length="382" mass="42580">MQINDQITTITEGKTQILVPRGALEQKVPPRDIAFFNPRAKLSRDFSIIVYSTFLKNFDGQKSFLDGLSGLGARGLRVANEIKGTEVFVNDLNPSALELSKNSAELNGLHNYIISRSDICQFFNGFSKKGSRGAIVDIDPFGSPAKYIDCGLRATVHKGLLSISATDLQVLHGLFNDACKKKYHGTPVKTTYSNEISIRLVLGLSIAVAARLDVEATPIFVETNQHYYRVYLRILNKPDTRNNIGYIAHCRNCGNRHTTPEQIQNCTLCSHKVELAGPLWIGSLFERDFVAQMIQNIPDYSDKKCEKSIRKALLESEMPACYYTLDEIAQMLKSAPIPLEQIILRLQQNGFSASPTSLNPTGFRTDCKIDKIKELFSAQPIS</sequence>
<evidence type="ECO:0000256" key="6">
    <source>
        <dbReference type="ARBA" id="ARBA00022884"/>
    </source>
</evidence>
<keyword evidence="4 8" id="KW-0949">S-adenosyl-L-methionine</keyword>
<keyword evidence="5 8" id="KW-0819">tRNA processing</keyword>
<accession>A0A3G1B434</accession>
<evidence type="ECO:0000256" key="3">
    <source>
        <dbReference type="ARBA" id="ARBA00022679"/>
    </source>
</evidence>
<evidence type="ECO:0000313" key="9">
    <source>
        <dbReference type="EMBL" id="AJZ76423.1"/>
    </source>
</evidence>
<organism evidence="9 10">
    <name type="scientific">Candidatus Nitrosotenuis cloacae</name>
    <dbReference type="NCBI Taxonomy" id="1603555"/>
    <lineage>
        <taxon>Archaea</taxon>
        <taxon>Nitrososphaerota</taxon>
        <taxon>Candidatus Nitrosotenuis</taxon>
    </lineage>
</organism>
<proteinExistence type="inferred from homology"/>
<dbReference type="PANTHER" id="PTHR10631:SF3">
    <property type="entry name" value="TRNA (GUANINE(26)-N(2))-DIMETHYLTRANSFERASE"/>
    <property type="match status" value="1"/>
</dbReference>
<evidence type="ECO:0000256" key="7">
    <source>
        <dbReference type="ARBA" id="ARBA00039099"/>
    </source>
</evidence>
<gene>
    <name evidence="9" type="ORF">SU86_008730</name>
</gene>
<evidence type="ECO:0000313" key="10">
    <source>
        <dbReference type="Proteomes" id="UP000266745"/>
    </source>
</evidence>
<dbReference type="OrthoDB" id="372177at2157"/>
<keyword evidence="2 8" id="KW-0489">Methyltransferase</keyword>
<evidence type="ECO:0000256" key="5">
    <source>
        <dbReference type="ARBA" id="ARBA00022694"/>
    </source>
</evidence>
<keyword evidence="10" id="KW-1185">Reference proteome</keyword>
<dbReference type="PROSITE" id="PS51626">
    <property type="entry name" value="SAM_MT_TRM1"/>
    <property type="match status" value="1"/>
</dbReference>
<dbReference type="Gene3D" id="3.40.50.150">
    <property type="entry name" value="Vaccinia Virus protein VP39"/>
    <property type="match status" value="1"/>
</dbReference>
<dbReference type="Proteomes" id="UP000266745">
    <property type="component" value="Chromosome"/>
</dbReference>
<dbReference type="GO" id="GO:0000049">
    <property type="term" value="F:tRNA binding"/>
    <property type="evidence" value="ECO:0007669"/>
    <property type="project" value="UniProtKB-UniRule"/>
</dbReference>
<protein>
    <recommendedName>
        <fullName evidence="7">tRNA (guanine(26)-N(2))-dimethyltransferase</fullName>
        <ecNumber evidence="7">2.1.1.216</ecNumber>
    </recommendedName>
</protein>
<dbReference type="GO" id="GO:0002940">
    <property type="term" value="P:tRNA N2-guanine methylation"/>
    <property type="evidence" value="ECO:0007669"/>
    <property type="project" value="TreeGrafter"/>
</dbReference>
<evidence type="ECO:0000256" key="8">
    <source>
        <dbReference type="PROSITE-ProRule" id="PRU00958"/>
    </source>
</evidence>
<reference evidence="9 10" key="1">
    <citation type="journal article" date="2016" name="Sci. Rep.">
        <title>A novel ammonia-oxidizing archaeon from wastewater treatment plant: Its enrichment, physiological and genomic characteristics.</title>
        <authorList>
            <person name="Li Y."/>
            <person name="Ding K."/>
            <person name="Wen X."/>
            <person name="Zhang B."/>
            <person name="Shen B."/>
            <person name="Yang Y."/>
        </authorList>
    </citation>
    <scope>NUCLEOTIDE SEQUENCE [LARGE SCALE GENOMIC DNA]</scope>
    <source>
        <strain evidence="9 10">SAT1</strain>
    </source>
</reference>
<dbReference type="STRING" id="1603555.SU86_008730"/>
<evidence type="ECO:0000256" key="2">
    <source>
        <dbReference type="ARBA" id="ARBA00022603"/>
    </source>
</evidence>
<dbReference type="InterPro" id="IPR042296">
    <property type="entry name" value="tRNA_met_Trm1_C"/>
</dbReference>
<keyword evidence="6 8" id="KW-0694">RNA-binding</keyword>
<dbReference type="GO" id="GO:0160104">
    <property type="term" value="F:tRNA (guanine(26)-N2)-dimethyltransferase activity"/>
    <property type="evidence" value="ECO:0007669"/>
    <property type="project" value="UniProtKB-EC"/>
</dbReference>
<dbReference type="InterPro" id="IPR002905">
    <property type="entry name" value="Trm1"/>
</dbReference>
<keyword evidence="1 8" id="KW-0820">tRNA-binding</keyword>
<evidence type="ECO:0000256" key="4">
    <source>
        <dbReference type="ARBA" id="ARBA00022691"/>
    </source>
</evidence>
<dbReference type="InterPro" id="IPR029063">
    <property type="entry name" value="SAM-dependent_MTases_sf"/>
</dbReference>
<dbReference type="AlphaFoldDB" id="A0A3G1B434"/>
<dbReference type="Pfam" id="PF02005">
    <property type="entry name" value="TRM"/>
    <property type="match status" value="1"/>
</dbReference>
<keyword evidence="3 8" id="KW-0808">Transferase</keyword>
<dbReference type="EC" id="2.1.1.216" evidence="7"/>